<keyword evidence="2" id="KW-0472">Membrane</keyword>
<evidence type="ECO:0000313" key="3">
    <source>
        <dbReference type="EMBL" id="MBB6689899.1"/>
    </source>
</evidence>
<name>A0A841TQA5_9BACL</name>
<dbReference type="Proteomes" id="UP000553776">
    <property type="component" value="Unassembled WGS sequence"/>
</dbReference>
<accession>A0A841TQA5</accession>
<gene>
    <name evidence="3" type="ORF">H7B90_00645</name>
</gene>
<evidence type="ECO:0000256" key="2">
    <source>
        <dbReference type="SAM" id="Phobius"/>
    </source>
</evidence>
<comment type="caution">
    <text evidence="3">The sequence shown here is derived from an EMBL/GenBank/DDBJ whole genome shotgun (WGS) entry which is preliminary data.</text>
</comment>
<protein>
    <submittedName>
        <fullName evidence="3">Hemolysin XhlA family protein</fullName>
    </submittedName>
</protein>
<dbReference type="EMBL" id="JACJVR010000002">
    <property type="protein sequence ID" value="MBB6689899.1"/>
    <property type="molecule type" value="Genomic_DNA"/>
</dbReference>
<proteinExistence type="predicted"/>
<keyword evidence="2" id="KW-1133">Transmembrane helix</keyword>
<evidence type="ECO:0000313" key="4">
    <source>
        <dbReference type="Proteomes" id="UP000553776"/>
    </source>
</evidence>
<feature type="coiled-coil region" evidence="1">
    <location>
        <begin position="36"/>
        <end position="63"/>
    </location>
</feature>
<feature type="transmembrane region" description="Helical" evidence="2">
    <location>
        <begin position="59"/>
        <end position="79"/>
    </location>
</feature>
<evidence type="ECO:0000256" key="1">
    <source>
        <dbReference type="SAM" id="Coils"/>
    </source>
</evidence>
<keyword evidence="1" id="KW-0175">Coiled coil</keyword>
<dbReference type="AlphaFoldDB" id="A0A841TQA5"/>
<sequence length="84" mass="9343">MPDETNEILQRLTRVETKLDMMNSARDVALEGLDKAKSAHHRIDELREELSAYKQTVKWLIATTISFAGVAISALGFLIKVVSG</sequence>
<reference evidence="3 4" key="1">
    <citation type="submission" date="2020-08" db="EMBL/GenBank/DDBJ databases">
        <title>Cohnella phylogeny.</title>
        <authorList>
            <person name="Dunlap C."/>
        </authorList>
    </citation>
    <scope>NUCLEOTIDE SEQUENCE [LARGE SCALE GENOMIC DNA]</scope>
    <source>
        <strain evidence="3 4">DSM 25239</strain>
    </source>
</reference>
<keyword evidence="2" id="KW-0812">Transmembrane</keyword>
<keyword evidence="4" id="KW-1185">Reference proteome</keyword>
<organism evidence="3 4">
    <name type="scientific">Cohnella xylanilytica</name>
    <dbReference type="NCBI Taxonomy" id="557555"/>
    <lineage>
        <taxon>Bacteria</taxon>
        <taxon>Bacillati</taxon>
        <taxon>Bacillota</taxon>
        <taxon>Bacilli</taxon>
        <taxon>Bacillales</taxon>
        <taxon>Paenibacillaceae</taxon>
        <taxon>Cohnella</taxon>
    </lineage>
</organism>